<evidence type="ECO:0000259" key="10">
    <source>
        <dbReference type="PROSITE" id="PS51456"/>
    </source>
</evidence>
<feature type="domain" description="Myosin motor" evidence="10">
    <location>
        <begin position="65"/>
        <end position="819"/>
    </location>
</feature>
<dbReference type="EMBL" id="AEYJ02000450">
    <property type="protein sequence ID" value="KFH10057.1"/>
    <property type="molecule type" value="Genomic_DNA"/>
</dbReference>
<dbReference type="InterPro" id="IPR001609">
    <property type="entry name" value="Myosin_head_motor_dom-like"/>
</dbReference>
<dbReference type="GO" id="GO:0005737">
    <property type="term" value="C:cytoplasm"/>
    <property type="evidence" value="ECO:0007669"/>
    <property type="project" value="TreeGrafter"/>
</dbReference>
<accession>A0A086QBS5</accession>
<dbReference type="Gene3D" id="1.20.120.720">
    <property type="entry name" value="Myosin VI head, motor domain, U50 subdomain"/>
    <property type="match status" value="1"/>
</dbReference>
<proteinExistence type="inferred from homology"/>
<feature type="binding site" evidence="6">
    <location>
        <begin position="159"/>
        <end position="166"/>
    </location>
    <ligand>
        <name>ATP</name>
        <dbReference type="ChEBI" id="CHEBI:30616"/>
    </ligand>
</feature>
<protein>
    <submittedName>
        <fullName evidence="11">Myosin G</fullName>
    </submittedName>
</protein>
<dbReference type="InterPro" id="IPR038185">
    <property type="entry name" value="MyTH4_dom_sf"/>
</dbReference>
<dbReference type="CDD" id="cd00124">
    <property type="entry name" value="MYSc"/>
    <property type="match status" value="1"/>
</dbReference>
<dbReference type="InterPro" id="IPR027417">
    <property type="entry name" value="P-loop_NTPase"/>
</dbReference>
<feature type="coiled-coil region" evidence="7">
    <location>
        <begin position="1028"/>
        <end position="1075"/>
    </location>
</feature>
<keyword evidence="2 6" id="KW-0067">ATP-binding</keyword>
<feature type="region of interest" description="Disordered" evidence="8">
    <location>
        <begin position="1922"/>
        <end position="1985"/>
    </location>
</feature>
<dbReference type="GO" id="GO:0007015">
    <property type="term" value="P:actin filament organization"/>
    <property type="evidence" value="ECO:0007669"/>
    <property type="project" value="TreeGrafter"/>
</dbReference>
<keyword evidence="4 6" id="KW-0505">Motor protein</keyword>
<dbReference type="InterPro" id="IPR036961">
    <property type="entry name" value="Kinesin_motor_dom_sf"/>
</dbReference>
<dbReference type="Gene3D" id="1.20.58.530">
    <property type="match status" value="1"/>
</dbReference>
<dbReference type="PANTHER" id="PTHR13140">
    <property type="entry name" value="MYOSIN"/>
    <property type="match status" value="1"/>
</dbReference>
<dbReference type="PROSITE" id="PS51016">
    <property type="entry name" value="MYTH4"/>
    <property type="match status" value="1"/>
</dbReference>
<dbReference type="Gene3D" id="1.10.10.820">
    <property type="match status" value="1"/>
</dbReference>
<dbReference type="GO" id="GO:0051015">
    <property type="term" value="F:actin filament binding"/>
    <property type="evidence" value="ECO:0007669"/>
    <property type="project" value="TreeGrafter"/>
</dbReference>
<keyword evidence="3 6" id="KW-0518">Myosin</keyword>
<evidence type="ECO:0000256" key="7">
    <source>
        <dbReference type="SAM" id="Coils"/>
    </source>
</evidence>
<evidence type="ECO:0000256" key="6">
    <source>
        <dbReference type="PROSITE-ProRule" id="PRU00782"/>
    </source>
</evidence>
<name>A0A086QBS5_TOXGO</name>
<reference evidence="11 12" key="2">
    <citation type="journal article" date="2015" name="Eukaryot. Cell">
        <title>Genetic mapping reveals that sinefungin resistance in Toxoplasma gondii is controlled by a putative amino acid transporter locus that can be used as a negative selectable marker.</title>
        <authorList>
            <person name="Behnke M.S."/>
            <person name="Khan A."/>
            <person name="Sibley L.D."/>
        </authorList>
    </citation>
    <scope>NUCLEOTIDE SEQUENCE [LARGE SCALE GENOMIC DNA]</scope>
    <source>
        <strain evidence="11 12">VAND</strain>
    </source>
</reference>
<evidence type="ECO:0000256" key="5">
    <source>
        <dbReference type="ARBA" id="ARBA00023203"/>
    </source>
</evidence>
<evidence type="ECO:0000259" key="9">
    <source>
        <dbReference type="PROSITE" id="PS51016"/>
    </source>
</evidence>
<keyword evidence="1 6" id="KW-0547">Nucleotide-binding</keyword>
<feature type="compositionally biased region" description="Acidic residues" evidence="8">
    <location>
        <begin position="1945"/>
        <end position="1959"/>
    </location>
</feature>
<dbReference type="SUPFAM" id="SSF52540">
    <property type="entry name" value="P-loop containing nucleoside triphosphate hydrolases"/>
    <property type="match status" value="1"/>
</dbReference>
<dbReference type="Gene3D" id="1.20.5.4820">
    <property type="match status" value="1"/>
</dbReference>
<gene>
    <name evidence="11" type="ORF">TGVAND_314780</name>
</gene>
<feature type="compositionally biased region" description="Basic and acidic residues" evidence="8">
    <location>
        <begin position="203"/>
        <end position="214"/>
    </location>
</feature>
<organism evidence="11 12">
    <name type="scientific">Toxoplasma gondii VAND</name>
    <dbReference type="NCBI Taxonomy" id="933077"/>
    <lineage>
        <taxon>Eukaryota</taxon>
        <taxon>Sar</taxon>
        <taxon>Alveolata</taxon>
        <taxon>Apicomplexa</taxon>
        <taxon>Conoidasida</taxon>
        <taxon>Coccidia</taxon>
        <taxon>Eucoccidiorida</taxon>
        <taxon>Eimeriorina</taxon>
        <taxon>Sarcocystidae</taxon>
        <taxon>Toxoplasma</taxon>
    </lineage>
</organism>
<dbReference type="PROSITE" id="PS51456">
    <property type="entry name" value="MYOSIN_MOTOR"/>
    <property type="match status" value="1"/>
</dbReference>
<dbReference type="OrthoDB" id="6108017at2759"/>
<keyword evidence="5 6" id="KW-0009">Actin-binding</keyword>
<dbReference type="PROSITE" id="PS50096">
    <property type="entry name" value="IQ"/>
    <property type="match status" value="1"/>
</dbReference>
<dbReference type="Gene3D" id="1.25.40.530">
    <property type="entry name" value="MyTH4 domain"/>
    <property type="match status" value="1"/>
</dbReference>
<dbReference type="Pfam" id="PF00063">
    <property type="entry name" value="Myosin_head"/>
    <property type="match status" value="1"/>
</dbReference>
<sequence>MTDRCWIPHPTEVWGIAVPAGAPGTCTYKLVEVTDDGTDPRKLEVTLAKSALTQVAPVTDPRSLEGVQNVCVLGDVSEASVLHTVRLRYQRDEIYTNVGHIVLALNPFKYLQLYGPDFVRTYFEDTHVFDLPPHLFQVSAAAVKGLSERGKPQSTLITGESGAGKTESTKLILQFLADVSELSSSSSSSFKVSSGARLVERAERNRSISQKDRGSCGTGGDNALQSGVGSGSQGREATSLQQRILEISPVLESFGNASTSRNPNSSRFGKWIEVYFGDKLKVLGASITSYLLELPRVTRHIAGERNYHVFYQLVHGLNTSDLVGVAETYRLGTDSLAFSYLTPQEQTVNTKSTKADTEVSSPAPDIDDLTGFSELKRALLVLGFSPSTQNSIFSIVAAILHLGNVTFAPEAGGEKCSVVSNSRDHLTAASELLGLDVPLVEGALTSRKMKTGNESILIPLKTDQADAARDSFAKLVYGYLFNWLIAQTNANLAPSGGMDFDLNRYVGLLDIAGFESFRVNGFEQLCINLSNEELQHHFNADIFLNEVKDYENDGLQGVSITYEDNADVLSLIAGKGGVIATLDEEVFVPRGSDQGFLNKLNKAQTNHKRYIENKIKGSMAFGIQHYAGDVTYTVTGWLVKDQNAPPQEARDCLLTSENPVVKAIMETASSDTQRRGPGGKSTVGSVFKKQLSELMAKINGTDSHYIRCIKPNPAHKPRVIHSSQILNQLVCSGVMEAIRIRKSGFALRLLHQDFVDRYRLVLGSKAAAGLRTLDAASAAQQLVTQLVANKWVSQEECLIGRTKVFAKSTVQDFLERAREEALVEPVILIQALYRGYRTRQQCRVLFEVYGQLKEFLDAGGEASKRGGYLTDPVFPDASTPELLQKKANSLGDLISQLETLDASLQPRCLSTVSKYHVRMTQEASLSLELKRQLELTDGEGAEDECDALSMLRATLQKAESKKVSGPFVTAARERVNRLEAETSLGDLLDQALQAKDKDDLAHLLTEARQLELSSTPSRFFTSYLSSVVAAAEAYLASNARENERLQREREQAAESRKALKERQQQEALLKDAVEERKRSDRLSLLSVASDIKKAKRNHEAHRGVQTAETSSLRIEYDEEATVSTSESEWTESSEAESEEPLSDPYSTKDEEGGEGLASAYLRKFMQEVARATRECDPAQLTFFLERAREANLGKGPRELQLARVQLENLSDPSFLNAELKEATIGVTWGVATQEDFVKLRNLVEQAKAIRAKQKGEAERSDPLRLQTIDEKVLASAAATLESLRRTEGRERGSSAKFGGTFGERGDRGGGLTAYLFENYPLLGINIRIQETKSMRKTEQLVLRREELLSHQTDPLAEPLLQLPDHHAEVVALTCFRSLLGVMGERFCVGRSALSDEILALGRNAEDLRDEIYCQILKQLRNNPSAGSTVAGLRLLQSCCQTFPPSETLAPYLRFAIQSFLSGLSAPGGESTGAIKFQQEVEQICRQALHDLELTCGASREEGRRPGDSTGQGAVSAERETRMYVQIRLADGSQRRLALDGDLPGDLSRRLVKDLNLLGADSWAIMEQLSQYDLKKTSARESPPATFRLLPPEELVQDYLSKRDSQVQLWLRRPMLSLEDPLSLHPATAALIYRQAVSQYQQHVFNEDPSLLASISAHLLQADGLLDSSPPRVPPWPSLSWTIPQRLHWLRSEADWTAAIAEEAKHIDPEEGDLLAMGAAFRLMQKLRGFGGYVWLADAFPLFSADLKGEARLHAVLKQTTPGSRVSLSPLIEMRRVPLALRRRFLPLLGDEEDREWMQQLALLAQKQQTRRSRKTDPTHTSSSSSKAAWLNEGSDGHVLSTKIANFKRRVCRALLCRTDPSSRSASWGAVRGRKRDPKKTKNAFKLTGRWWIAVSHRGIEIATVFDSDGLAAAPVPDSEAALFASEADRRTEKRPQKRGKAWKDSDEDAEDGAMQEDADLENHRSTAREHNGDSGRNSEIQQGSEKGVFTISPEKLWLVAAVPPRGEAPDRLILGYDDPRTGKRRLEAFVTQVAADDVVRLVLLFFPFCALDNQAPPTG</sequence>
<dbReference type="CDD" id="cd23767">
    <property type="entry name" value="IQCD"/>
    <property type="match status" value="1"/>
</dbReference>
<feature type="region of interest" description="Disordered" evidence="8">
    <location>
        <begin position="1860"/>
        <end position="1880"/>
    </location>
</feature>
<feature type="region of interest" description="Actin-binding" evidence="6">
    <location>
        <begin position="691"/>
        <end position="713"/>
    </location>
</feature>
<dbReference type="SMART" id="SM00242">
    <property type="entry name" value="MYSc"/>
    <property type="match status" value="1"/>
</dbReference>
<evidence type="ECO:0000256" key="4">
    <source>
        <dbReference type="ARBA" id="ARBA00023175"/>
    </source>
</evidence>
<keyword evidence="7" id="KW-0175">Coiled coil</keyword>
<evidence type="ECO:0000256" key="8">
    <source>
        <dbReference type="SAM" id="MobiDB-lite"/>
    </source>
</evidence>
<feature type="region of interest" description="Disordered" evidence="8">
    <location>
        <begin position="1496"/>
        <end position="1516"/>
    </location>
</feature>
<dbReference type="PRINTS" id="PR00193">
    <property type="entry name" value="MYOSINHEAVY"/>
</dbReference>
<dbReference type="GO" id="GO:0016020">
    <property type="term" value="C:membrane"/>
    <property type="evidence" value="ECO:0007669"/>
    <property type="project" value="TreeGrafter"/>
</dbReference>
<dbReference type="Pfam" id="PF00784">
    <property type="entry name" value="MyTH4"/>
    <property type="match status" value="1"/>
</dbReference>
<feature type="compositionally biased region" description="Basic residues" evidence="8">
    <location>
        <begin position="1871"/>
        <end position="1880"/>
    </location>
</feature>
<dbReference type="GO" id="GO:0000146">
    <property type="term" value="F:microfilament motor activity"/>
    <property type="evidence" value="ECO:0007669"/>
    <property type="project" value="TreeGrafter"/>
</dbReference>
<evidence type="ECO:0000256" key="2">
    <source>
        <dbReference type="ARBA" id="ARBA00022840"/>
    </source>
</evidence>
<evidence type="ECO:0000313" key="12">
    <source>
        <dbReference type="Proteomes" id="UP000028840"/>
    </source>
</evidence>
<feature type="compositionally biased region" description="Polar residues" evidence="8">
    <location>
        <begin position="223"/>
        <end position="235"/>
    </location>
</feature>
<feature type="region of interest" description="Disordered" evidence="8">
    <location>
        <begin position="203"/>
        <end position="235"/>
    </location>
</feature>
<evidence type="ECO:0000256" key="3">
    <source>
        <dbReference type="ARBA" id="ARBA00023123"/>
    </source>
</evidence>
<dbReference type="GO" id="GO:0005524">
    <property type="term" value="F:ATP binding"/>
    <property type="evidence" value="ECO:0007669"/>
    <property type="project" value="UniProtKB-UniRule"/>
</dbReference>
<feature type="domain" description="MyTH4" evidence="9">
    <location>
        <begin position="1350"/>
        <end position="1512"/>
    </location>
</feature>
<feature type="region of interest" description="Disordered" evidence="8">
    <location>
        <begin position="1095"/>
        <end position="1153"/>
    </location>
</feature>
<reference evidence="11 12" key="1">
    <citation type="submission" date="2014-08" db="EMBL/GenBank/DDBJ databases">
        <authorList>
            <person name="Sibley D."/>
            <person name="Venepally P."/>
            <person name="Karamycheva S."/>
            <person name="Hadjithomas M."/>
            <person name="Khan A."/>
            <person name="Brunk B."/>
            <person name="Roos D."/>
            <person name="Caler E."/>
            <person name="Lorenzi H."/>
        </authorList>
    </citation>
    <scope>NUCLEOTIDE SEQUENCE [LARGE SCALE GENOMIC DNA]</scope>
    <source>
        <strain evidence="11 12">VAND</strain>
    </source>
</reference>
<dbReference type="InterPro" id="IPR000857">
    <property type="entry name" value="MyTH4_dom"/>
</dbReference>
<dbReference type="SMART" id="SM00139">
    <property type="entry name" value="MyTH4"/>
    <property type="match status" value="1"/>
</dbReference>
<dbReference type="Proteomes" id="UP000028840">
    <property type="component" value="Unassembled WGS sequence"/>
</dbReference>
<feature type="compositionally biased region" description="Acidic residues" evidence="8">
    <location>
        <begin position="1128"/>
        <end position="1141"/>
    </location>
</feature>
<comment type="similarity">
    <text evidence="6">Belongs to the TRAFAC class myosin-kinesin ATPase superfamily. Myosin family.</text>
</comment>
<feature type="compositionally biased region" description="Basic and acidic residues" evidence="8">
    <location>
        <begin position="1496"/>
        <end position="1506"/>
    </location>
</feature>
<feature type="compositionally biased region" description="Polar residues" evidence="8">
    <location>
        <begin position="1974"/>
        <end position="1984"/>
    </location>
</feature>
<feature type="compositionally biased region" description="Basic and acidic residues" evidence="8">
    <location>
        <begin position="1960"/>
        <end position="1973"/>
    </location>
</feature>
<dbReference type="GO" id="GO:0016459">
    <property type="term" value="C:myosin complex"/>
    <property type="evidence" value="ECO:0007669"/>
    <property type="project" value="UniProtKB-KW"/>
</dbReference>
<evidence type="ECO:0000256" key="1">
    <source>
        <dbReference type="ARBA" id="ARBA00022741"/>
    </source>
</evidence>
<feature type="region of interest" description="Disordered" evidence="8">
    <location>
        <begin position="1807"/>
        <end position="1829"/>
    </location>
</feature>
<dbReference type="Gene3D" id="3.40.850.10">
    <property type="entry name" value="Kinesin motor domain"/>
    <property type="match status" value="1"/>
</dbReference>
<evidence type="ECO:0000313" key="11">
    <source>
        <dbReference type="EMBL" id="KFH10057.1"/>
    </source>
</evidence>
<comment type="caution">
    <text evidence="11">The sequence shown here is derived from an EMBL/GenBank/DDBJ whole genome shotgun (WGS) entry which is preliminary data.</text>
</comment>
<dbReference type="VEuPathDB" id="ToxoDB:TGVAND_314780"/>
<dbReference type="PANTHER" id="PTHR13140:SF706">
    <property type="entry name" value="DILUTE CLASS UNCONVENTIONAL MYOSIN, ISOFORM C"/>
    <property type="match status" value="1"/>
</dbReference>